<dbReference type="UniPathway" id="UPA00109">
    <property type="reaction ID" value="UER00185"/>
</dbReference>
<evidence type="ECO:0000256" key="11">
    <source>
        <dbReference type="ARBA" id="ARBA00022840"/>
    </source>
</evidence>
<evidence type="ECO:0000256" key="5">
    <source>
        <dbReference type="ARBA" id="ARBA00013061"/>
    </source>
</evidence>
<feature type="binding site" evidence="13">
    <location>
        <position position="124"/>
    </location>
    <ligand>
        <name>substrate</name>
    </ligand>
</feature>
<dbReference type="STRING" id="1384459.GL4_1649"/>
<dbReference type="InterPro" id="IPR036043">
    <property type="entry name" value="Phosphoglycerate_kinase_sf"/>
</dbReference>
<comment type="pathway">
    <text evidence="2 13">Carbohydrate degradation; glycolysis; pyruvate from D-glyceraldehyde 3-phosphate: step 2/5.</text>
</comment>
<evidence type="ECO:0000256" key="7">
    <source>
        <dbReference type="ARBA" id="ARBA00022490"/>
    </source>
</evidence>
<comment type="subunit">
    <text evidence="4 13">Monomer.</text>
</comment>
<evidence type="ECO:0000256" key="8">
    <source>
        <dbReference type="ARBA" id="ARBA00022679"/>
    </source>
</evidence>
<dbReference type="GO" id="GO:0005829">
    <property type="term" value="C:cytosol"/>
    <property type="evidence" value="ECO:0007669"/>
    <property type="project" value="TreeGrafter"/>
</dbReference>
<feature type="binding site" evidence="13 15">
    <location>
        <position position="207"/>
    </location>
    <ligand>
        <name>ATP</name>
        <dbReference type="ChEBI" id="CHEBI:30616"/>
    </ligand>
</feature>
<sequence>MADIDLASIKTIDGLDVAGKRVLVRADLNVPVEDGAVADATRIERVLPTIEALRKAGAKVVLMSHFGRPKGERSPETSLKPVATKLTELLGADVLFLDDCIGPEVEAGIASLKDGDVALLENLRYHTGETKNDVGFAKQLAALGDIYVDDAFSCAHRAHASVEAIARLMPAYAGMAMMAEINALSAALENPKLPVMAVVGGAKVSTKIEVLTNLAQRMNIIVVGGGMANTFLFADGIDIGKSLCEPDFVDTVKEITEKAKASSCEIVLPVDVVVANSLAEGVETSECGVDEIPEEALALDWGPKSVALLIEKLEGAHTILWNGPLGAFEIAPFGAATFALAQEAGARTKAGKLISVAGGGDTVRALNMAGAADNFTYISTAGGAFLEWLAGEQLPGVVVLAGGATPPQSAVA</sequence>
<evidence type="ECO:0000256" key="6">
    <source>
        <dbReference type="ARBA" id="ARBA00016471"/>
    </source>
</evidence>
<evidence type="ECO:0000256" key="9">
    <source>
        <dbReference type="ARBA" id="ARBA00022741"/>
    </source>
</evidence>
<dbReference type="PROSITE" id="PS00111">
    <property type="entry name" value="PGLYCERATE_KINASE"/>
    <property type="match status" value="1"/>
</dbReference>
<feature type="binding site" evidence="13 15">
    <location>
        <begin position="359"/>
        <end position="362"/>
    </location>
    <ligand>
        <name>ATP</name>
        <dbReference type="ChEBI" id="CHEBI:30616"/>
    </ligand>
</feature>
<dbReference type="Gene3D" id="3.40.50.1260">
    <property type="entry name" value="Phosphoglycerate kinase, N-terminal domain"/>
    <property type="match status" value="2"/>
</dbReference>
<dbReference type="PANTHER" id="PTHR11406">
    <property type="entry name" value="PHOSPHOGLYCERATE KINASE"/>
    <property type="match status" value="1"/>
</dbReference>
<dbReference type="PANTHER" id="PTHR11406:SF23">
    <property type="entry name" value="PHOSPHOGLYCERATE KINASE 1, CHLOROPLASTIC-RELATED"/>
    <property type="match status" value="1"/>
</dbReference>
<feature type="binding site" evidence="13">
    <location>
        <position position="157"/>
    </location>
    <ligand>
        <name>substrate</name>
    </ligand>
</feature>
<evidence type="ECO:0000256" key="4">
    <source>
        <dbReference type="ARBA" id="ARBA00011245"/>
    </source>
</evidence>
<reference evidence="17 18" key="1">
    <citation type="submission" date="2014-09" db="EMBL/GenBank/DDBJ databases">
        <title>Genome sequencing of Methyloceanibacter caenitepidi Gela4.</title>
        <authorList>
            <person name="Takeuchi M."/>
            <person name="Susumu S."/>
            <person name="Kamagata Y."/>
            <person name="Oshima K."/>
            <person name="Hattori M."/>
            <person name="Iwasaki W."/>
        </authorList>
    </citation>
    <scope>NUCLEOTIDE SEQUENCE [LARGE SCALE GENOMIC DNA]</scope>
    <source>
        <strain evidence="17 18">Gela4</strain>
    </source>
</reference>
<keyword evidence="7 13" id="KW-0963">Cytoplasm</keyword>
<dbReference type="HOGENOM" id="CLU_025427_0_2_5"/>
<evidence type="ECO:0000256" key="12">
    <source>
        <dbReference type="ARBA" id="ARBA00023152"/>
    </source>
</evidence>
<dbReference type="GO" id="GO:0004618">
    <property type="term" value="F:phosphoglycerate kinase activity"/>
    <property type="evidence" value="ECO:0007669"/>
    <property type="project" value="UniProtKB-UniRule"/>
</dbReference>
<evidence type="ECO:0000313" key="17">
    <source>
        <dbReference type="EMBL" id="BAQ17103.1"/>
    </source>
</evidence>
<evidence type="ECO:0000256" key="14">
    <source>
        <dbReference type="PIRSR" id="PIRSR000724-1"/>
    </source>
</evidence>
<feature type="binding site" evidence="14">
    <location>
        <position position="42"/>
    </location>
    <ligand>
        <name>(2R)-3-phosphoglycerate</name>
        <dbReference type="ChEBI" id="CHEBI:58272"/>
    </ligand>
</feature>
<dbReference type="GO" id="GO:0043531">
    <property type="term" value="F:ADP binding"/>
    <property type="evidence" value="ECO:0007669"/>
    <property type="project" value="TreeGrafter"/>
</dbReference>
<dbReference type="InterPro" id="IPR015911">
    <property type="entry name" value="Phosphoglycerate_kinase_CS"/>
</dbReference>
<keyword evidence="18" id="KW-1185">Reference proteome</keyword>
<feature type="binding site" evidence="14">
    <location>
        <position position="157"/>
    </location>
    <ligand>
        <name>(2R)-3-phosphoglycerate</name>
        <dbReference type="ChEBI" id="CHEBI:58272"/>
    </ligand>
</feature>
<accession>A0A0A8K2A9</accession>
<feature type="binding site" evidence="13">
    <location>
        <position position="42"/>
    </location>
    <ligand>
        <name>substrate</name>
    </ligand>
</feature>
<dbReference type="KEGG" id="mcg:GL4_1649"/>
<comment type="subcellular location">
    <subcellularLocation>
        <location evidence="13">Cytoplasm</location>
    </subcellularLocation>
</comment>
<dbReference type="EC" id="2.7.2.3" evidence="5 13"/>
<keyword evidence="10 13" id="KW-0418">Kinase</keyword>
<evidence type="ECO:0000256" key="13">
    <source>
        <dbReference type="HAMAP-Rule" id="MF_00145"/>
    </source>
</evidence>
<feature type="binding site" evidence="13 15">
    <location>
        <position position="329"/>
    </location>
    <ligand>
        <name>ATP</name>
        <dbReference type="ChEBI" id="CHEBI:30616"/>
    </ligand>
</feature>
<evidence type="ECO:0000256" key="2">
    <source>
        <dbReference type="ARBA" id="ARBA00004838"/>
    </source>
</evidence>
<comment type="similarity">
    <text evidence="3 13 16">Belongs to the phosphoglycerate kinase family.</text>
</comment>
<dbReference type="SUPFAM" id="SSF53748">
    <property type="entry name" value="Phosphoglycerate kinase"/>
    <property type="match status" value="1"/>
</dbReference>
<dbReference type="FunFam" id="3.40.50.1260:FF:000006">
    <property type="entry name" value="Phosphoglycerate kinase"/>
    <property type="match status" value="1"/>
</dbReference>
<keyword evidence="12 13" id="KW-0324">Glycolysis</keyword>
<evidence type="ECO:0000256" key="10">
    <source>
        <dbReference type="ARBA" id="ARBA00022777"/>
    </source>
</evidence>
<dbReference type="AlphaFoldDB" id="A0A0A8K2A9"/>
<evidence type="ECO:0000256" key="16">
    <source>
        <dbReference type="RuleBase" id="RU000532"/>
    </source>
</evidence>
<keyword evidence="11 13" id="KW-0067">ATP-binding</keyword>
<feature type="binding site" evidence="14">
    <location>
        <position position="124"/>
    </location>
    <ligand>
        <name>(2R)-3-phosphoglycerate</name>
        <dbReference type="ChEBI" id="CHEBI:58272"/>
    </ligand>
</feature>
<feature type="binding site" evidence="13 14">
    <location>
        <begin position="27"/>
        <end position="29"/>
    </location>
    <ligand>
        <name>substrate</name>
    </ligand>
</feature>
<keyword evidence="8 13" id="KW-0808">Transferase</keyword>
<dbReference type="Pfam" id="PF00162">
    <property type="entry name" value="PGK"/>
    <property type="match status" value="1"/>
</dbReference>
<dbReference type="Proteomes" id="UP000031643">
    <property type="component" value="Chromosome"/>
</dbReference>
<organism evidence="17 18">
    <name type="scientific">Methyloceanibacter caenitepidi</name>
    <dbReference type="NCBI Taxonomy" id="1384459"/>
    <lineage>
        <taxon>Bacteria</taxon>
        <taxon>Pseudomonadati</taxon>
        <taxon>Pseudomonadota</taxon>
        <taxon>Alphaproteobacteria</taxon>
        <taxon>Hyphomicrobiales</taxon>
        <taxon>Hyphomicrobiaceae</taxon>
        <taxon>Methyloceanibacter</taxon>
    </lineage>
</organism>
<evidence type="ECO:0000256" key="1">
    <source>
        <dbReference type="ARBA" id="ARBA00000642"/>
    </source>
</evidence>
<keyword evidence="9 13" id="KW-0547">Nucleotide-binding</keyword>
<comment type="caution">
    <text evidence="13">Lacks conserved residue(s) required for the propagation of feature annotation.</text>
</comment>
<protein>
    <recommendedName>
        <fullName evidence="6 13">Phosphoglycerate kinase</fullName>
        <ecNumber evidence="5 13">2.7.2.3</ecNumber>
    </recommendedName>
</protein>
<dbReference type="FunFam" id="3.40.50.1260:FF:000031">
    <property type="entry name" value="Phosphoglycerate kinase 1"/>
    <property type="match status" value="1"/>
</dbReference>
<dbReference type="PIRSF" id="PIRSF000724">
    <property type="entry name" value="Pgk"/>
    <property type="match status" value="1"/>
</dbReference>
<dbReference type="InterPro" id="IPR015824">
    <property type="entry name" value="Phosphoglycerate_kinase_N"/>
</dbReference>
<name>A0A0A8K2A9_9HYPH</name>
<proteinExistence type="inferred from homology"/>
<dbReference type="GO" id="GO:0006096">
    <property type="term" value="P:glycolytic process"/>
    <property type="evidence" value="ECO:0007669"/>
    <property type="project" value="UniProtKB-UniRule"/>
</dbReference>
<dbReference type="EMBL" id="AP014648">
    <property type="protein sequence ID" value="BAQ17103.1"/>
    <property type="molecule type" value="Genomic_DNA"/>
</dbReference>
<dbReference type="HAMAP" id="MF_00145">
    <property type="entry name" value="Phosphoglyc_kinase"/>
    <property type="match status" value="1"/>
</dbReference>
<dbReference type="PRINTS" id="PR00477">
    <property type="entry name" value="PHGLYCKINASE"/>
</dbReference>
<dbReference type="GO" id="GO:0005524">
    <property type="term" value="F:ATP binding"/>
    <property type="evidence" value="ECO:0007669"/>
    <property type="project" value="UniProtKB-KW"/>
</dbReference>
<feature type="binding site" evidence="13 14">
    <location>
        <begin position="65"/>
        <end position="68"/>
    </location>
    <ligand>
        <name>substrate</name>
    </ligand>
</feature>
<comment type="catalytic activity">
    <reaction evidence="1 13 16">
        <text>(2R)-3-phosphoglycerate + ATP = (2R)-3-phospho-glyceroyl phosphate + ADP</text>
        <dbReference type="Rhea" id="RHEA:14801"/>
        <dbReference type="ChEBI" id="CHEBI:30616"/>
        <dbReference type="ChEBI" id="CHEBI:57604"/>
        <dbReference type="ChEBI" id="CHEBI:58272"/>
        <dbReference type="ChEBI" id="CHEBI:456216"/>
        <dbReference type="EC" id="2.7.2.3"/>
    </reaction>
</comment>
<evidence type="ECO:0000256" key="3">
    <source>
        <dbReference type="ARBA" id="ARBA00008982"/>
    </source>
</evidence>
<dbReference type="InterPro" id="IPR001576">
    <property type="entry name" value="Phosphoglycerate_kinase"/>
</dbReference>
<evidence type="ECO:0000256" key="15">
    <source>
        <dbReference type="PIRSR" id="PIRSR000724-2"/>
    </source>
</evidence>
<dbReference type="GO" id="GO:0006094">
    <property type="term" value="P:gluconeogenesis"/>
    <property type="evidence" value="ECO:0007669"/>
    <property type="project" value="TreeGrafter"/>
</dbReference>
<evidence type="ECO:0000313" key="18">
    <source>
        <dbReference type="Proteomes" id="UP000031643"/>
    </source>
</evidence>
<gene>
    <name evidence="13" type="primary">pgk</name>
    <name evidence="17" type="ORF">GL4_1649</name>
</gene>